<keyword evidence="4" id="KW-1185">Reference proteome</keyword>
<name>A0ABW1WBN7_9BACL</name>
<feature type="transmembrane region" description="Helical" evidence="1">
    <location>
        <begin position="9"/>
        <end position="28"/>
    </location>
</feature>
<dbReference type="Pfam" id="PF07435">
    <property type="entry name" value="YycH"/>
    <property type="match status" value="1"/>
</dbReference>
<feature type="domain" description="Regulatory protein YycH" evidence="2">
    <location>
        <begin position="4"/>
        <end position="436"/>
    </location>
</feature>
<dbReference type="EMBL" id="JBHSTQ010000004">
    <property type="protein sequence ID" value="MFC6386003.1"/>
    <property type="molecule type" value="Genomic_DNA"/>
</dbReference>
<evidence type="ECO:0000313" key="4">
    <source>
        <dbReference type="Proteomes" id="UP001596267"/>
    </source>
</evidence>
<comment type="caution">
    <text evidence="3">The sequence shown here is derived from an EMBL/GenBank/DDBJ whole genome shotgun (WGS) entry which is preliminary data.</text>
</comment>
<dbReference type="RefSeq" id="WP_253053186.1">
    <property type="nucleotide sequence ID" value="NZ_JAMXWN010000003.1"/>
</dbReference>
<evidence type="ECO:0000259" key="2">
    <source>
        <dbReference type="Pfam" id="PF07435"/>
    </source>
</evidence>
<dbReference type="CDD" id="cd15787">
    <property type="entry name" value="YycH_N"/>
    <property type="match status" value="1"/>
</dbReference>
<dbReference type="Proteomes" id="UP001596267">
    <property type="component" value="Unassembled WGS sequence"/>
</dbReference>
<dbReference type="Gene3D" id="3.10.450.310">
    <property type="match status" value="1"/>
</dbReference>
<evidence type="ECO:0000313" key="3">
    <source>
        <dbReference type="EMBL" id="MFC6386003.1"/>
    </source>
</evidence>
<dbReference type="Gene3D" id="3.30.310.160">
    <property type="entry name" value="YycH protein, domain 2"/>
    <property type="match status" value="1"/>
</dbReference>
<keyword evidence="1" id="KW-0812">Transmembrane</keyword>
<sequence length="441" mass="50205">MHREVFKSILLGALVLASVTMTFNILFYKSDFENYNPNSTKRVAIAQARNIPEVIRPNLMLEHNSNGEFGQNSTNQIQRVYTLLRQSIFRESTNYTIGQGTNNNPHYTLVFPAPLTIDALSKVFSFDDNDKSLTRSKLLIDRVEVFSSPNGRNVNAVFYSPDERSKLYTTVDHLNMNNLKGLYVDTNLHPYDRQALNGKIVYLPDNKTYMYSEISYYQRLSLEEFIPILFTDPDNVFPSRGKTEYTDSERQMERTNNVIQFVNPGITSSSGQKQDPIIGSIEWMNNFKIWTDNYIYQGVSLKNSRGDGTATFRMTLGNYMVFNTETYPNWYLSLIELSWKSGELSNYRGTLLDLNPVGGQGRIALDSGKEILDQLSSNTNVQVKKIEDLTIGYELKNPTSDSDQSISATPDWFYKIGGRWYSVTSALMNARGINSGKETPS</sequence>
<proteinExistence type="predicted"/>
<organism evidence="3 4">
    <name type="scientific">Sporolactobacillus kofuensis</name>
    <dbReference type="NCBI Taxonomy" id="269672"/>
    <lineage>
        <taxon>Bacteria</taxon>
        <taxon>Bacillati</taxon>
        <taxon>Bacillota</taxon>
        <taxon>Bacilli</taxon>
        <taxon>Bacillales</taxon>
        <taxon>Sporolactobacillaceae</taxon>
        <taxon>Sporolactobacillus</taxon>
    </lineage>
</organism>
<keyword evidence="1" id="KW-0472">Membrane</keyword>
<protein>
    <submittedName>
        <fullName evidence="3">YycH family regulatory protein</fullName>
    </submittedName>
</protein>
<keyword evidence="1" id="KW-1133">Transmembrane helix</keyword>
<reference evidence="4" key="1">
    <citation type="journal article" date="2019" name="Int. J. Syst. Evol. Microbiol.">
        <title>The Global Catalogue of Microorganisms (GCM) 10K type strain sequencing project: providing services to taxonomists for standard genome sequencing and annotation.</title>
        <authorList>
            <consortium name="The Broad Institute Genomics Platform"/>
            <consortium name="The Broad Institute Genome Sequencing Center for Infectious Disease"/>
            <person name="Wu L."/>
            <person name="Ma J."/>
        </authorList>
    </citation>
    <scope>NUCLEOTIDE SEQUENCE [LARGE SCALE GENOMIC DNA]</scope>
    <source>
        <strain evidence="4">CCUG 42001</strain>
    </source>
</reference>
<gene>
    <name evidence="3" type="ORF">ACFP7A_05270</name>
</gene>
<dbReference type="InterPro" id="IPR042274">
    <property type="entry name" value="YycH/YycI_2"/>
</dbReference>
<dbReference type="InterPro" id="IPR009996">
    <property type="entry name" value="YycH"/>
</dbReference>
<accession>A0ABW1WBN7</accession>
<evidence type="ECO:0000256" key="1">
    <source>
        <dbReference type="SAM" id="Phobius"/>
    </source>
</evidence>